<accession>A0A368W6F8</accession>
<name>A0A368W6F8_9BACL</name>
<feature type="transmembrane region" description="Helical" evidence="1">
    <location>
        <begin position="53"/>
        <end position="70"/>
    </location>
</feature>
<organism evidence="3 4">
    <name type="scientific">Paenibacillus prosopidis</name>
    <dbReference type="NCBI Taxonomy" id="630520"/>
    <lineage>
        <taxon>Bacteria</taxon>
        <taxon>Bacillati</taxon>
        <taxon>Bacillota</taxon>
        <taxon>Bacilli</taxon>
        <taxon>Bacillales</taxon>
        <taxon>Paenibacillaceae</taxon>
        <taxon>Paenibacillus</taxon>
    </lineage>
</organism>
<dbReference type="OrthoDB" id="9800141at2"/>
<dbReference type="PANTHER" id="PTHR42208:SF1">
    <property type="entry name" value="HEAVY METAL TRANSPORTER"/>
    <property type="match status" value="1"/>
</dbReference>
<keyword evidence="1" id="KW-1133">Transmembrane helix</keyword>
<sequence length="228" mass="24200">MTMTWHQLGLIVLTGLFSAPHCIGMCGGIVSSVSLHSTASVRKSTLLYNTGRIISYTVLGAVMGAVGSFVDVAGKLAGVQGLASIIGGCFLLLWLWRRFQLPLMQRLSTFLHKRLAGDIHRSKSKESVHLLATGIAFGFLPCGLTYAMQMTAASTGSAFEGASVMALFGLSTVPALALAASIAAFANKKWRRFMRKAGLITAIAVGLLSILRGLAVNGVIPTFSPWLW</sequence>
<reference evidence="3 4" key="1">
    <citation type="submission" date="2018-07" db="EMBL/GenBank/DDBJ databases">
        <title>Genomic Encyclopedia of Type Strains, Phase III (KMG-III): the genomes of soil and plant-associated and newly described type strains.</title>
        <authorList>
            <person name="Whitman W."/>
        </authorList>
    </citation>
    <scope>NUCLEOTIDE SEQUENCE [LARGE SCALE GENOMIC DNA]</scope>
    <source>
        <strain evidence="3 4">CECT 7506</strain>
    </source>
</reference>
<dbReference type="Pfam" id="PF13386">
    <property type="entry name" value="DsbD_2"/>
    <property type="match status" value="1"/>
</dbReference>
<evidence type="ECO:0000313" key="4">
    <source>
        <dbReference type="Proteomes" id="UP000252415"/>
    </source>
</evidence>
<dbReference type="EMBL" id="QPJD01000003">
    <property type="protein sequence ID" value="RCW50302.1"/>
    <property type="molecule type" value="Genomic_DNA"/>
</dbReference>
<feature type="transmembrane region" description="Helical" evidence="1">
    <location>
        <begin position="197"/>
        <end position="220"/>
    </location>
</feature>
<proteinExistence type="predicted"/>
<feature type="transmembrane region" description="Helical" evidence="1">
    <location>
        <begin position="128"/>
        <end position="149"/>
    </location>
</feature>
<evidence type="ECO:0000256" key="1">
    <source>
        <dbReference type="SAM" id="Phobius"/>
    </source>
</evidence>
<feature type="domain" description="Urease accessory protein UreH-like transmembrane" evidence="2">
    <location>
        <begin position="11"/>
        <end position="207"/>
    </location>
</feature>
<dbReference type="Proteomes" id="UP000252415">
    <property type="component" value="Unassembled WGS sequence"/>
</dbReference>
<dbReference type="AlphaFoldDB" id="A0A368W6F8"/>
<feature type="transmembrane region" description="Helical" evidence="1">
    <location>
        <begin position="161"/>
        <end position="185"/>
    </location>
</feature>
<keyword evidence="1" id="KW-0812">Transmembrane</keyword>
<keyword evidence="1" id="KW-0472">Membrane</keyword>
<evidence type="ECO:0000313" key="3">
    <source>
        <dbReference type="EMBL" id="RCW50302.1"/>
    </source>
</evidence>
<evidence type="ECO:0000259" key="2">
    <source>
        <dbReference type="Pfam" id="PF13386"/>
    </source>
</evidence>
<keyword evidence="4" id="KW-1185">Reference proteome</keyword>
<comment type="caution">
    <text evidence="3">The sequence shown here is derived from an EMBL/GenBank/DDBJ whole genome shotgun (WGS) entry which is preliminary data.</text>
</comment>
<dbReference type="RefSeq" id="WP_114379136.1">
    <property type="nucleotide sequence ID" value="NZ_QPJD01000003.1"/>
</dbReference>
<dbReference type="InterPro" id="IPR039447">
    <property type="entry name" value="UreH-like_TM_dom"/>
</dbReference>
<dbReference type="PANTHER" id="PTHR42208">
    <property type="entry name" value="HEAVY METAL TRANSPORTER-RELATED"/>
    <property type="match status" value="1"/>
</dbReference>
<gene>
    <name evidence="3" type="ORF">DFP97_103322</name>
</gene>
<feature type="transmembrane region" description="Helical" evidence="1">
    <location>
        <begin position="76"/>
        <end position="96"/>
    </location>
</feature>
<feature type="transmembrane region" description="Helical" evidence="1">
    <location>
        <begin position="6"/>
        <end position="33"/>
    </location>
</feature>
<protein>
    <recommendedName>
        <fullName evidence="2">Urease accessory protein UreH-like transmembrane domain-containing protein</fullName>
    </recommendedName>
</protein>